<proteinExistence type="predicted"/>
<dbReference type="InterPro" id="IPR017850">
    <property type="entry name" value="Alkaline_phosphatase_core_sf"/>
</dbReference>
<evidence type="ECO:0000313" key="1">
    <source>
        <dbReference type="EMBL" id="CAB4646798.1"/>
    </source>
</evidence>
<reference evidence="1" key="1">
    <citation type="submission" date="2020-05" db="EMBL/GenBank/DDBJ databases">
        <authorList>
            <person name="Chiriac C."/>
            <person name="Salcher M."/>
            <person name="Ghai R."/>
            <person name="Kavagutti S V."/>
        </authorList>
    </citation>
    <scope>NUCLEOTIDE SEQUENCE</scope>
</reference>
<dbReference type="Pfam" id="PF01663">
    <property type="entry name" value="Phosphodiest"/>
    <property type="match status" value="1"/>
</dbReference>
<protein>
    <submittedName>
        <fullName evidence="1">Unannotated protein</fullName>
    </submittedName>
</protein>
<sequence>MYSYQVNSGKITEQFGLSHLTNSIFSALKVSNTTDSLMIGQSQMRECLILIDGLGQDAIDKFGDQFEIFSQVDKFKTLAANFPSTTATSLSTLGTGVLPGVHGMLGYTVRVPRSDNRLLNALKWDERVDPVMWQKVPTMFERASAEGVAVTHVAAKRYEGSGFTQAALRGAKYVGANGIDEMATAVAQALKPQPSFVYTYLNTLDAAGHSDGVGSDKWLTALQQVSEFITKVKQLVPQGTRVWITSDHGMVNSTEQIILGQDNDLLKNVTLIGGEPRARHIYIKAGAEAETVAQWQEFFKDRARILSKQAVIESGLFGSNVSEDSVERMGDLIAIAQKDLILIDPTRVREESSMVGHHGGTTDIEVLIPLLLA</sequence>
<dbReference type="EMBL" id="CAEZWG010000027">
    <property type="protein sequence ID" value="CAB4646798.1"/>
    <property type="molecule type" value="Genomic_DNA"/>
</dbReference>
<gene>
    <name evidence="1" type="ORF">UFOPK2234_00238</name>
</gene>
<dbReference type="AlphaFoldDB" id="A0A6J6KCP9"/>
<dbReference type="GO" id="GO:0016787">
    <property type="term" value="F:hydrolase activity"/>
    <property type="evidence" value="ECO:0007669"/>
    <property type="project" value="UniProtKB-ARBA"/>
</dbReference>
<dbReference type="InterPro" id="IPR002591">
    <property type="entry name" value="Phosphodiest/P_Trfase"/>
</dbReference>
<accession>A0A6J6KCP9</accession>
<organism evidence="1">
    <name type="scientific">freshwater metagenome</name>
    <dbReference type="NCBI Taxonomy" id="449393"/>
    <lineage>
        <taxon>unclassified sequences</taxon>
        <taxon>metagenomes</taxon>
        <taxon>ecological metagenomes</taxon>
    </lineage>
</organism>
<dbReference type="SUPFAM" id="SSF53649">
    <property type="entry name" value="Alkaline phosphatase-like"/>
    <property type="match status" value="1"/>
</dbReference>
<dbReference type="Gene3D" id="3.40.720.10">
    <property type="entry name" value="Alkaline Phosphatase, subunit A"/>
    <property type="match status" value="1"/>
</dbReference>
<dbReference type="PANTHER" id="PTHR10151">
    <property type="entry name" value="ECTONUCLEOTIDE PYROPHOSPHATASE/PHOSPHODIESTERASE"/>
    <property type="match status" value="1"/>
</dbReference>
<name>A0A6J6KCP9_9ZZZZ</name>
<dbReference type="PANTHER" id="PTHR10151:SF120">
    <property type="entry name" value="BIS(5'-ADENOSYL)-TRIPHOSPHATASE"/>
    <property type="match status" value="1"/>
</dbReference>